<dbReference type="KEGG" id="hxa:Halxa_0962"/>
<dbReference type="AlphaFoldDB" id="F8D8H1"/>
<evidence type="ECO:0000313" key="1">
    <source>
        <dbReference type="EMBL" id="AEH35598.1"/>
    </source>
</evidence>
<proteinExistence type="predicted"/>
<protein>
    <submittedName>
        <fullName evidence="1">Uncharacterized protein</fullName>
    </submittedName>
</protein>
<gene>
    <name evidence="1" type="ordered locus">Halxa_0962</name>
</gene>
<dbReference type="HOGENOM" id="CLU_2645837_0_0_2"/>
<accession>F8D8H1</accession>
<dbReference type="Proteomes" id="UP000006794">
    <property type="component" value="Chromosome"/>
</dbReference>
<evidence type="ECO:0000313" key="2">
    <source>
        <dbReference type="Proteomes" id="UP000006794"/>
    </source>
</evidence>
<name>F8D8H1_HALXS</name>
<dbReference type="EMBL" id="CP002839">
    <property type="protein sequence ID" value="AEH35598.1"/>
    <property type="molecule type" value="Genomic_DNA"/>
</dbReference>
<sequence length="76" mass="8626">MGNRMADYIRALHPNPERPDYNDEVNTEKLPGCGDTVLIDADELPPVKEGDVFREQCPSCTRHKSRLEVVEIVSEE</sequence>
<reference evidence="1 2" key="1">
    <citation type="journal article" date="2012" name="Stand. Genomic Sci.">
        <title>Complete genome sequence of Halopiger xanaduensis type strain (SH-6(T)).</title>
        <authorList>
            <person name="Anderson I."/>
            <person name="Tindall B.J."/>
            <person name="Rohde M."/>
            <person name="Lucas S."/>
            <person name="Han J."/>
            <person name="Lapidus A."/>
            <person name="Cheng J.F."/>
            <person name="Goodwin L."/>
            <person name="Pitluck S."/>
            <person name="Peters L."/>
            <person name="Pati A."/>
            <person name="Mikhailova N."/>
            <person name="Pagani I."/>
            <person name="Teshima H."/>
            <person name="Han C."/>
            <person name="Tapia R."/>
            <person name="Land M."/>
            <person name="Woyke T."/>
            <person name="Klenk H.P."/>
            <person name="Kyrpides N."/>
            <person name="Ivanova N."/>
        </authorList>
    </citation>
    <scope>NUCLEOTIDE SEQUENCE [LARGE SCALE GENOMIC DNA]</scope>
    <source>
        <strain evidence="2">DSM 18323 / JCM 14033 / SH-6</strain>
    </source>
</reference>
<keyword evidence="2" id="KW-1185">Reference proteome</keyword>
<organism evidence="1 2">
    <name type="scientific">Halopiger xanaduensis (strain DSM 18323 / JCM 14033 / SH-6)</name>
    <dbReference type="NCBI Taxonomy" id="797210"/>
    <lineage>
        <taxon>Archaea</taxon>
        <taxon>Methanobacteriati</taxon>
        <taxon>Methanobacteriota</taxon>
        <taxon>Stenosarchaea group</taxon>
        <taxon>Halobacteria</taxon>
        <taxon>Halobacteriales</taxon>
        <taxon>Natrialbaceae</taxon>
        <taxon>Halopiger</taxon>
    </lineage>
</organism>